<name>A0A6A6RTM0_9PLEO</name>
<gene>
    <name evidence="2" type="ORF">P280DRAFT_551003</name>
</gene>
<feature type="compositionally biased region" description="Basic and acidic residues" evidence="1">
    <location>
        <begin position="163"/>
        <end position="172"/>
    </location>
</feature>
<dbReference type="Proteomes" id="UP000799753">
    <property type="component" value="Unassembled WGS sequence"/>
</dbReference>
<dbReference type="EMBL" id="MU006788">
    <property type="protein sequence ID" value="KAF2638939.1"/>
    <property type="molecule type" value="Genomic_DNA"/>
</dbReference>
<feature type="compositionally biased region" description="Acidic residues" evidence="1">
    <location>
        <begin position="153"/>
        <end position="162"/>
    </location>
</feature>
<proteinExistence type="predicted"/>
<organism evidence="2 3">
    <name type="scientific">Massarina eburnea CBS 473.64</name>
    <dbReference type="NCBI Taxonomy" id="1395130"/>
    <lineage>
        <taxon>Eukaryota</taxon>
        <taxon>Fungi</taxon>
        <taxon>Dikarya</taxon>
        <taxon>Ascomycota</taxon>
        <taxon>Pezizomycotina</taxon>
        <taxon>Dothideomycetes</taxon>
        <taxon>Pleosporomycetidae</taxon>
        <taxon>Pleosporales</taxon>
        <taxon>Massarineae</taxon>
        <taxon>Massarinaceae</taxon>
        <taxon>Massarina</taxon>
    </lineage>
</organism>
<protein>
    <submittedName>
        <fullName evidence="2">Uncharacterized protein</fullName>
    </submittedName>
</protein>
<evidence type="ECO:0000313" key="2">
    <source>
        <dbReference type="EMBL" id="KAF2638939.1"/>
    </source>
</evidence>
<dbReference type="AlphaFoldDB" id="A0A6A6RTM0"/>
<accession>A0A6A6RTM0</accession>
<dbReference type="OrthoDB" id="5418867at2759"/>
<reference evidence="2" key="1">
    <citation type="journal article" date="2020" name="Stud. Mycol.">
        <title>101 Dothideomycetes genomes: a test case for predicting lifestyles and emergence of pathogens.</title>
        <authorList>
            <person name="Haridas S."/>
            <person name="Albert R."/>
            <person name="Binder M."/>
            <person name="Bloem J."/>
            <person name="Labutti K."/>
            <person name="Salamov A."/>
            <person name="Andreopoulos B."/>
            <person name="Baker S."/>
            <person name="Barry K."/>
            <person name="Bills G."/>
            <person name="Bluhm B."/>
            <person name="Cannon C."/>
            <person name="Castanera R."/>
            <person name="Culley D."/>
            <person name="Daum C."/>
            <person name="Ezra D."/>
            <person name="Gonzalez J."/>
            <person name="Henrissat B."/>
            <person name="Kuo A."/>
            <person name="Liang C."/>
            <person name="Lipzen A."/>
            <person name="Lutzoni F."/>
            <person name="Magnuson J."/>
            <person name="Mondo S."/>
            <person name="Nolan M."/>
            <person name="Ohm R."/>
            <person name="Pangilinan J."/>
            <person name="Park H.-J."/>
            <person name="Ramirez L."/>
            <person name="Alfaro M."/>
            <person name="Sun H."/>
            <person name="Tritt A."/>
            <person name="Yoshinaga Y."/>
            <person name="Zwiers L.-H."/>
            <person name="Turgeon B."/>
            <person name="Goodwin S."/>
            <person name="Spatafora J."/>
            <person name="Crous P."/>
            <person name="Grigoriev I."/>
        </authorList>
    </citation>
    <scope>NUCLEOTIDE SEQUENCE</scope>
    <source>
        <strain evidence="2">CBS 473.64</strain>
    </source>
</reference>
<sequence length="191" mass="19822">MVSWTSDKDAILLVGIIEFMGITASSQLLEHLATKIGDGCTPKAVSHRLNNLKKSVKNPGSTTPAGTPVKTFLNTPSKAVGTPSKAAGTPSKAAGTPSKTAGTPSKAPATPKGRGRPAKKMAVTVSTDEDDGGNPFATPPPKKRGRKPKKVIDDEDDADVDESPVKKVKDESAVELTQLGGLDNESAHEMV</sequence>
<evidence type="ECO:0000256" key="1">
    <source>
        <dbReference type="SAM" id="MobiDB-lite"/>
    </source>
</evidence>
<evidence type="ECO:0000313" key="3">
    <source>
        <dbReference type="Proteomes" id="UP000799753"/>
    </source>
</evidence>
<feature type="region of interest" description="Disordered" evidence="1">
    <location>
        <begin position="54"/>
        <end position="191"/>
    </location>
</feature>
<keyword evidence="3" id="KW-1185">Reference proteome</keyword>